<dbReference type="Gene3D" id="1.10.405.20">
    <property type="match status" value="1"/>
</dbReference>
<dbReference type="EMBL" id="CP034207">
    <property type="protein sequence ID" value="QBZ61862.1"/>
    <property type="molecule type" value="Genomic_DNA"/>
</dbReference>
<organism evidence="2 3">
    <name type="scientific">Pyricularia oryzae</name>
    <name type="common">Rice blast fungus</name>
    <name type="synonym">Magnaporthe oryzae</name>
    <dbReference type="NCBI Taxonomy" id="318829"/>
    <lineage>
        <taxon>Eukaryota</taxon>
        <taxon>Fungi</taxon>
        <taxon>Dikarya</taxon>
        <taxon>Ascomycota</taxon>
        <taxon>Pezizomycotina</taxon>
        <taxon>Sordariomycetes</taxon>
        <taxon>Sordariomycetidae</taxon>
        <taxon>Magnaporthales</taxon>
        <taxon>Pyriculariaceae</taxon>
        <taxon>Pyricularia</taxon>
    </lineage>
</organism>
<dbReference type="Gene3D" id="3.50.50.60">
    <property type="entry name" value="FAD/NAD(P)-binding domain"/>
    <property type="match status" value="1"/>
</dbReference>
<proteinExistence type="predicted"/>
<feature type="chain" id="PRO_5020315816" description="Amine oxidase" evidence="1">
    <location>
        <begin position="21"/>
        <end position="462"/>
    </location>
</feature>
<evidence type="ECO:0000313" key="3">
    <source>
        <dbReference type="Proteomes" id="UP000294847"/>
    </source>
</evidence>
<feature type="signal peptide" evidence="1">
    <location>
        <begin position="1"/>
        <end position="20"/>
    </location>
</feature>
<dbReference type="Gene3D" id="3.30.70.1990">
    <property type="match status" value="1"/>
</dbReference>
<dbReference type="AlphaFoldDB" id="A0A4P7NIL0"/>
<name>A0A4P7NIL0_PYROR</name>
<evidence type="ECO:0000256" key="1">
    <source>
        <dbReference type="SAM" id="SignalP"/>
    </source>
</evidence>
<dbReference type="Proteomes" id="UP000294847">
    <property type="component" value="Chromosome 4"/>
</dbReference>
<accession>A0A4P7NIL0</accession>
<dbReference type="SUPFAM" id="SSF51905">
    <property type="entry name" value="FAD/NAD(P)-binding domain"/>
    <property type="match status" value="1"/>
</dbReference>
<keyword evidence="1" id="KW-0732">Signal</keyword>
<reference evidence="2 3" key="1">
    <citation type="journal article" date="2019" name="Mol. Biol. Evol.">
        <title>Blast fungal genomes show frequent chromosomal changes, gene gains and losses, and effector gene turnover.</title>
        <authorList>
            <person name="Gomez Luciano L.B."/>
            <person name="Jason Tsai I."/>
            <person name="Chuma I."/>
            <person name="Tosa Y."/>
            <person name="Chen Y.H."/>
            <person name="Li J.Y."/>
            <person name="Li M.Y."/>
            <person name="Jade Lu M.Y."/>
            <person name="Nakayashiki H."/>
            <person name="Li W.H."/>
        </authorList>
    </citation>
    <scope>NUCLEOTIDE SEQUENCE [LARGE SCALE GENOMIC DNA]</scope>
    <source>
        <strain evidence="2">MZ5-1-6</strain>
    </source>
</reference>
<dbReference type="Pfam" id="PF13450">
    <property type="entry name" value="NAD_binding_8"/>
    <property type="match status" value="1"/>
</dbReference>
<evidence type="ECO:0000313" key="2">
    <source>
        <dbReference type="EMBL" id="QBZ61862.1"/>
    </source>
</evidence>
<evidence type="ECO:0008006" key="4">
    <source>
        <dbReference type="Google" id="ProtNLM"/>
    </source>
</evidence>
<dbReference type="InterPro" id="IPR036188">
    <property type="entry name" value="FAD/NAD-bd_sf"/>
</dbReference>
<sequence>MFFDKISVAALATAAAAAQAASSAIDADVVVVGGGTSGAYAAVRLSQDFGKKVLVVEKESVLGGHANTWYDPVTKKPFGYGIDVFDNITASVNYFARFNISTKAPTFDTAVPISADFTDGKLVNYTAPALAAADDAFSRWREQWKRFEPLLLPIGTEFPTGDAIPADLLLPWKDFARKYNLEAFTPRIWTVMGLDVNTALVIDVWKAYYPADGGFVAASGDNREIYFKVQELLGDRVMYESEVVSSTRSDAGVRLVVKHKDGSTSDVSAKRLLVTIGPETMDKTVFDLDDNETALLHSTWGNRCYTGIVSHPSLPAETITNTDPNAAGGNFLAYPTTPYLANFFYRANSTLGPLFRSLVIAQNETTFQDAQTIVRGSLQRLMEAGTVPKGDANQLKFEAFSDHGILYRRWTPEQLRAGIINQANKLQGLRSTWYTGAYWMNNNAAMLWNATDTILPKMLQGI</sequence>
<protein>
    <recommendedName>
        <fullName evidence="4">Amine oxidase</fullName>
    </recommendedName>
</protein>
<gene>
    <name evidence="2" type="ORF">PoMZ_08820</name>
</gene>